<dbReference type="RefSeq" id="WP_051965423.1">
    <property type="nucleotide sequence ID" value="NZ_CP045798.1"/>
</dbReference>
<protein>
    <submittedName>
        <fullName evidence="1">Uncharacterized protein</fullName>
    </submittedName>
</protein>
<sequence>MPRKISVFGYNVSIEKAKKNTSTDIDLAIEGAKILKEYFAGKEQLDQRIIENHKWWKGRHWDLFRSQLRKNDPEPVTMYLFNMIANKHADAMDNYPSFNVLPRKEADKKEAEMLSKIIPAIYDSNRFRRTYANGWWYKLLNGCVPYGQFWDAEKLEGMGDIVVTRLDLLNLAWQPGVKDIQDGSNFFIIGLEDDEVLADTYANILDDTTIIKGKRIIDPKQYAYDDHIDITKKSVVVDWYMRRRGNDGRIQLHLVKFVGSTVLYNSMEDEQYKDRGIYDHGEYPVDFDVLFPEEGYPTGFGLVDLAKNPQMYIDKLDQIISKNALIAGKMRWFIKRGGSVSKDDIVDFSKDIIEVDGPLNEEYIRMFQAKPLDPFIAQHRQNKIQEMKEITANDVFASGEGGKGVTAARAIYALQEAGNKLSRDMIGMTYENLTSMVYKTIELVRQFYDKERDFRITGQNGQYQYVTYTNAGIVPQPLPPAYPNEGMIFDLDTQTFIQDKNYRPKYRKPVFDVTIVPEKKSPFSTVLYNEMAKEMFQIGMFAPQRAPEAKIALEMMNFEGKETILQKIAENGDLLQQFQQQTTAMQQEMAKMWEIIRLLGGEELLKQQGGPAV</sequence>
<name>A0A7G6E429_THEFR</name>
<dbReference type="AlphaFoldDB" id="A0A7G6E429"/>
<proteinExistence type="predicted"/>
<dbReference type="OrthoDB" id="1951004at2"/>
<evidence type="ECO:0000313" key="2">
    <source>
        <dbReference type="Proteomes" id="UP000515847"/>
    </source>
</evidence>
<organism evidence="1 2">
    <name type="scientific">Thermanaerosceptrum fracticalcis</name>
    <dbReference type="NCBI Taxonomy" id="1712410"/>
    <lineage>
        <taxon>Bacteria</taxon>
        <taxon>Bacillati</taxon>
        <taxon>Bacillota</taxon>
        <taxon>Clostridia</taxon>
        <taxon>Eubacteriales</taxon>
        <taxon>Peptococcaceae</taxon>
        <taxon>Thermanaerosceptrum</taxon>
    </lineage>
</organism>
<dbReference type="Pfam" id="PF16510">
    <property type="entry name" value="P22_portal"/>
    <property type="match status" value="1"/>
</dbReference>
<reference evidence="1 2" key="1">
    <citation type="journal article" date="2019" name="Front. Microbiol.">
        <title>Thermoanaerosceptrum fracticalcis gen. nov. sp. nov., a Novel Fumarate-Fermenting Microorganism From a Deep Fractured Carbonate Aquifer of the US Great Basin.</title>
        <authorList>
            <person name="Hamilton-Brehm S.D."/>
            <person name="Stewart L.E."/>
            <person name="Zavarin M."/>
            <person name="Caldwell M."/>
            <person name="Lawson P.A."/>
            <person name="Onstott T.C."/>
            <person name="Grzymski J."/>
            <person name="Neveux I."/>
            <person name="Lollar B.S."/>
            <person name="Russell C.E."/>
            <person name="Moser D.P."/>
        </authorList>
    </citation>
    <scope>NUCLEOTIDE SEQUENCE [LARGE SCALE GENOMIC DNA]</scope>
    <source>
        <strain evidence="1 2">DRI-13</strain>
    </source>
</reference>
<dbReference type="InterPro" id="IPR032427">
    <property type="entry name" value="P22_portal"/>
</dbReference>
<keyword evidence="2" id="KW-1185">Reference proteome</keyword>
<dbReference type="KEGG" id="tfr:BR63_11240"/>
<dbReference type="EMBL" id="CP045798">
    <property type="protein sequence ID" value="QNB46833.1"/>
    <property type="molecule type" value="Genomic_DNA"/>
</dbReference>
<accession>A0A7G6E429</accession>
<gene>
    <name evidence="1" type="ORF">BR63_11240</name>
</gene>
<evidence type="ECO:0000313" key="1">
    <source>
        <dbReference type="EMBL" id="QNB46833.1"/>
    </source>
</evidence>
<dbReference type="Proteomes" id="UP000515847">
    <property type="component" value="Chromosome"/>
</dbReference>